<name>A0A061R626_9CHLO</name>
<proteinExistence type="predicted"/>
<sequence length="64" mass="6673">MTTSSSKELGGSIAVLLDRRASGLPAIVLFEPFTPRQDAQEGALAAQGCSSVLTLRAAWARAAR</sequence>
<reference evidence="1" key="1">
    <citation type="submission" date="2014-05" db="EMBL/GenBank/DDBJ databases">
        <title>The transcriptome of the halophilic microalga Tetraselmis sp. GSL018 isolated from the Great Salt Lake, Utah.</title>
        <authorList>
            <person name="Jinkerson R.E."/>
            <person name="D'Adamo S."/>
            <person name="Posewitz M.C."/>
        </authorList>
    </citation>
    <scope>NUCLEOTIDE SEQUENCE</scope>
    <source>
        <strain evidence="1">GSL018</strain>
    </source>
</reference>
<gene>
    <name evidence="1" type="ORF">TSPGSL018_14750</name>
</gene>
<accession>A0A061R626</accession>
<protein>
    <submittedName>
        <fullName evidence="1">Uncharacterized protein</fullName>
    </submittedName>
</protein>
<organism evidence="1">
    <name type="scientific">Tetraselmis sp. GSL018</name>
    <dbReference type="NCBI Taxonomy" id="582737"/>
    <lineage>
        <taxon>Eukaryota</taxon>
        <taxon>Viridiplantae</taxon>
        <taxon>Chlorophyta</taxon>
        <taxon>core chlorophytes</taxon>
        <taxon>Chlorodendrophyceae</taxon>
        <taxon>Chlorodendrales</taxon>
        <taxon>Chlorodendraceae</taxon>
        <taxon>Tetraselmis</taxon>
    </lineage>
</organism>
<dbReference type="EMBL" id="GBEZ01020704">
    <property type="protein sequence ID" value="JAC65986.1"/>
    <property type="molecule type" value="Transcribed_RNA"/>
</dbReference>
<dbReference type="AlphaFoldDB" id="A0A061R626"/>
<evidence type="ECO:0000313" key="1">
    <source>
        <dbReference type="EMBL" id="JAC65986.1"/>
    </source>
</evidence>